<dbReference type="EMBL" id="KV417555">
    <property type="protein sequence ID" value="KZP20391.1"/>
    <property type="molecule type" value="Genomic_DNA"/>
</dbReference>
<dbReference type="AlphaFoldDB" id="A0A166J1N0"/>
<sequence length="93" mass="10441">MSAAESTVSRFSNLCTLRDAETDVDYERILKDHRAEWYQVGSLKVALARRNKCAEKPSYMPILQARRTSLGVLRKVAVQSPLVPLLKTLPPNA</sequence>
<dbReference type="OrthoDB" id="2642524at2759"/>
<evidence type="ECO:0000313" key="2">
    <source>
        <dbReference type="Proteomes" id="UP000076532"/>
    </source>
</evidence>
<proteinExistence type="predicted"/>
<organism evidence="1 2">
    <name type="scientific">Athelia psychrophila</name>
    <dbReference type="NCBI Taxonomy" id="1759441"/>
    <lineage>
        <taxon>Eukaryota</taxon>
        <taxon>Fungi</taxon>
        <taxon>Dikarya</taxon>
        <taxon>Basidiomycota</taxon>
        <taxon>Agaricomycotina</taxon>
        <taxon>Agaricomycetes</taxon>
        <taxon>Agaricomycetidae</taxon>
        <taxon>Atheliales</taxon>
        <taxon>Atheliaceae</taxon>
        <taxon>Athelia</taxon>
    </lineage>
</organism>
<reference evidence="1 2" key="1">
    <citation type="journal article" date="2016" name="Mol. Biol. Evol.">
        <title>Comparative Genomics of Early-Diverging Mushroom-Forming Fungi Provides Insights into the Origins of Lignocellulose Decay Capabilities.</title>
        <authorList>
            <person name="Nagy L.G."/>
            <person name="Riley R."/>
            <person name="Tritt A."/>
            <person name="Adam C."/>
            <person name="Daum C."/>
            <person name="Floudas D."/>
            <person name="Sun H."/>
            <person name="Yadav J.S."/>
            <person name="Pangilinan J."/>
            <person name="Larsson K.H."/>
            <person name="Matsuura K."/>
            <person name="Barry K."/>
            <person name="Labutti K."/>
            <person name="Kuo R."/>
            <person name="Ohm R.A."/>
            <person name="Bhattacharya S.S."/>
            <person name="Shirouzu T."/>
            <person name="Yoshinaga Y."/>
            <person name="Martin F.M."/>
            <person name="Grigoriev I.V."/>
            <person name="Hibbett D.S."/>
        </authorList>
    </citation>
    <scope>NUCLEOTIDE SEQUENCE [LARGE SCALE GENOMIC DNA]</scope>
    <source>
        <strain evidence="1 2">CBS 109695</strain>
    </source>
</reference>
<protein>
    <submittedName>
        <fullName evidence="1">Uncharacterized protein</fullName>
    </submittedName>
</protein>
<gene>
    <name evidence="1" type="ORF">FIBSPDRAFT_954556</name>
</gene>
<dbReference type="Proteomes" id="UP000076532">
    <property type="component" value="Unassembled WGS sequence"/>
</dbReference>
<evidence type="ECO:0000313" key="1">
    <source>
        <dbReference type="EMBL" id="KZP20391.1"/>
    </source>
</evidence>
<accession>A0A166J1N0</accession>
<keyword evidence="2" id="KW-1185">Reference proteome</keyword>
<name>A0A166J1N0_9AGAM</name>